<sequence>MLARQIKNAAHKVTDDELAIELTAIISVKYYAARSHIDNFNGKLAGRVATYLAWVNGTYTCADLGELKAAASDEAVIAHYLSQVCEERPIIRTRLYHHLVKLLFPEPPTTRHKPYTIQEQHDLIRWARGLKTNYQISTALAAICLLTGAGLSSRDVLQVAVANLEQTNRWGLFVNVPAYDGFSCRRVHVEDLQAEYLLNHFYDRSACQYMVLPRMMNRNKASAVPDIFTEFRSIVTDVKRPYMKRMKATWDARPRR</sequence>
<evidence type="ECO:0000313" key="1">
    <source>
        <dbReference type="EMBL" id="CAE49335.1"/>
    </source>
</evidence>
<reference evidence="1 2" key="1">
    <citation type="journal article" date="2003" name="Nucleic Acids Res.">
        <title>The complete genome sequence and analysis of Corynebacterium diphtheriae NCTC13129.</title>
        <authorList>
            <person name="Cerdeno-Tarraga A.M."/>
            <person name="Efstratiou A."/>
            <person name="Dover L.G."/>
            <person name="Holden M.T.G."/>
            <person name="Pallen M."/>
            <person name="Bentley S.D."/>
            <person name="Besra G.S."/>
            <person name="Churcher C."/>
            <person name="James K.D."/>
            <person name="De Zoysa A."/>
            <person name="Chillingworth T."/>
            <person name="Cronin A."/>
            <person name="Dowd L."/>
            <person name="Feltwell T."/>
            <person name="Hamlin N."/>
            <person name="Holroyd S."/>
            <person name="Jagels K."/>
            <person name="Moule S."/>
            <person name="Quail M.A."/>
            <person name="Rabbinowitsch E."/>
            <person name="Rutherford K."/>
            <person name="Thomson N.R."/>
            <person name="Unwin L."/>
            <person name="Whitehead S."/>
            <person name="Barrell B.G.Parkhill.J."/>
        </authorList>
    </citation>
    <scope>NUCLEOTIDE SEQUENCE [LARGE SCALE GENOMIC DNA]</scope>
    <source>
        <strain evidence="2">ATCC 700971 / NCTC 13129 / Biotype gravis</strain>
    </source>
</reference>
<dbReference type="KEGG" id="cdi:DIP0819"/>
<dbReference type="RefSeq" id="WP_010934585.1">
    <property type="nucleotide sequence ID" value="NC_002935.2"/>
</dbReference>
<gene>
    <name evidence="1" type="ordered locus">DIP0819</name>
</gene>
<evidence type="ECO:0008006" key="3">
    <source>
        <dbReference type="Google" id="ProtNLM"/>
    </source>
</evidence>
<dbReference type="HOGENOM" id="CLU_1084679_0_0_11"/>
<organism evidence="1 2">
    <name type="scientific">Corynebacterium diphtheriae (strain ATCC 700971 / NCTC 13129 / Biotype gravis)</name>
    <dbReference type="NCBI Taxonomy" id="257309"/>
    <lineage>
        <taxon>Bacteria</taxon>
        <taxon>Bacillati</taxon>
        <taxon>Actinomycetota</taxon>
        <taxon>Actinomycetes</taxon>
        <taxon>Mycobacteriales</taxon>
        <taxon>Corynebacteriaceae</taxon>
        <taxon>Corynebacterium</taxon>
    </lineage>
</organism>
<dbReference type="EMBL" id="BX248356">
    <property type="protein sequence ID" value="CAE49335.1"/>
    <property type="molecule type" value="Genomic_DNA"/>
</dbReference>
<protein>
    <recommendedName>
        <fullName evidence="3">Integrase</fullName>
    </recommendedName>
</protein>
<keyword evidence="2" id="KW-1185">Reference proteome</keyword>
<dbReference type="STRING" id="257309.DIP0819"/>
<dbReference type="Proteomes" id="UP000002198">
    <property type="component" value="Chromosome"/>
</dbReference>
<proteinExistence type="predicted"/>
<name>Q6NIF8_CORDI</name>
<accession>Q6NIF8</accession>
<evidence type="ECO:0000313" key="2">
    <source>
        <dbReference type="Proteomes" id="UP000002198"/>
    </source>
</evidence>
<dbReference type="AlphaFoldDB" id="Q6NIF8"/>